<dbReference type="NCBIfam" id="TIGR00254">
    <property type="entry name" value="GGDEF"/>
    <property type="match status" value="2"/>
</dbReference>
<comment type="caution">
    <text evidence="8">The sequence shown here is derived from an EMBL/GenBank/DDBJ whole genome shotgun (WGS) entry which is preliminary data.</text>
</comment>
<dbReference type="InterPro" id="IPR001294">
    <property type="entry name" value="Phytochrome"/>
</dbReference>
<dbReference type="CDD" id="cd01948">
    <property type="entry name" value="EAL"/>
    <property type="match status" value="1"/>
</dbReference>
<gene>
    <name evidence="8" type="ORF">H6G06_05155</name>
</gene>
<accession>A0A926WEY1</accession>
<dbReference type="PROSITE" id="PS50046">
    <property type="entry name" value="PHYTOCHROME_2"/>
    <property type="match status" value="2"/>
</dbReference>
<keyword evidence="4" id="KW-0675">Receptor</keyword>
<keyword evidence="3" id="KW-0157">Chromophore</keyword>
<evidence type="ECO:0000313" key="9">
    <source>
        <dbReference type="Proteomes" id="UP000662185"/>
    </source>
</evidence>
<reference evidence="9" key="1">
    <citation type="journal article" date="2020" name="ISME J.">
        <title>Comparative genomics reveals insights into cyanobacterial evolution and habitat adaptation.</title>
        <authorList>
            <person name="Chen M.Y."/>
            <person name="Teng W.K."/>
            <person name="Zhao L."/>
            <person name="Hu C.X."/>
            <person name="Zhou Y.K."/>
            <person name="Han B.P."/>
            <person name="Song L.R."/>
            <person name="Shu W.S."/>
        </authorList>
    </citation>
    <scope>NUCLEOTIDE SEQUENCE [LARGE SCALE GENOMIC DNA]</scope>
    <source>
        <strain evidence="9">FACHB-251</strain>
    </source>
</reference>
<proteinExistence type="predicted"/>
<feature type="domain" description="EAL" evidence="6">
    <location>
        <begin position="619"/>
        <end position="873"/>
    </location>
</feature>
<dbReference type="Gene3D" id="3.30.70.270">
    <property type="match status" value="2"/>
</dbReference>
<feature type="domain" description="Phytochrome chromophore attachment site" evidence="5">
    <location>
        <begin position="1278"/>
        <end position="1414"/>
    </location>
</feature>
<organism evidence="8 9">
    <name type="scientific">Anabaena sphaerica FACHB-251</name>
    <dbReference type="NCBI Taxonomy" id="2692883"/>
    <lineage>
        <taxon>Bacteria</taxon>
        <taxon>Bacillati</taxon>
        <taxon>Cyanobacteriota</taxon>
        <taxon>Cyanophyceae</taxon>
        <taxon>Nostocales</taxon>
        <taxon>Nostocaceae</taxon>
        <taxon>Anabaena</taxon>
    </lineage>
</organism>
<dbReference type="PANTHER" id="PTHR44757">
    <property type="entry name" value="DIGUANYLATE CYCLASE DGCP"/>
    <property type="match status" value="1"/>
</dbReference>
<sequence length="1597" mass="180067">MKLSGVGGITDMKNQWPSQQAVYQGNLLSHITNRISHTLELPEILATTATEIRTFLNIDRVKIYRFDADGSGEVVAESINGDRLPSLLGLHFPASDIPPPARELFITARQRIIVDVASGRKTLSRIKSPGNIESHNQEDIRYKPVDSCHLQYLKTMGVTASLAMPIVYQNHLWGLMVAHHTQPRPFTEQELQIVQLLVDQLLIAIAQSNLFAQARQQALQETAISQIKNWLGASLDKEEMRHSVLKHIVTTLGANGGRLYITADMAERPAQIYTWGEQPHHNLIEESKVWQNLMGWQGVLAVSHRQPSEVMRTWEKTECSINQPGAVYSYSIADFCQDIRLKALVTAFENTEIKSLLIIPLQYQQQYLGCLTVFRPEIETETLWAGRCHPDDRNLRPRESFAAWREIKTGQAQPWSQSEIKLAQSFGLHLYIAVMQQRVENLLRHHTSCDLLTGLPNRLLFDELLALSLVNIHQRGGMLAVLCLDLDRFKRINDSLGHAVGDRLLQTVAERIKSYLGEGDTVARWGDDEFTLLLPQINCANDATQIAQKLLDVIAQPLQIDNQELHITASIGIALAPYDGEEAETLLKHADTTLNRAKQQGKNNYLLYTATMNSTSFERLVLGNNLYKALGRHELLLHYQPQIDLKTGQITGMEALLRWHHPDMGLVSPSQFIPIAEETGLICDIGEWVLRTACIQNRLWQLAGLPPLRVAVNLSARQFQQANLVQTITQILRETQLEPEYLELEITESLLMQDVDFTVAALRELQALGIHISMDDFGTGYSSLSLLMYFPLSSLKIDQSFIRNLTKSSSNAAIITSVISLGHGLNLTLVAEGVETLEELEFLRLANCDTVQGYLLSKPLNGEAATKFLLERFPQTDAKPTLHSRLESAQVNPVPTKEPQRLATLKKYQILDTPHDATFDDITRLAARLCQTPIAFISLIDEERQWFKSKLGLTITETPRAIAFCAHTICQDDLLIVPDALADPRFATNPLVTSHPKLRFYAGAPLVTNEGLVLGTLCVADYIPRELNQEQQETLKIFAVQVMTKLELRRHQIEKRHLKKQLHRAHGLEDLQQELAKTVTVYKHKEKELVERVNLAQLASNISSLLGQHHKLSLLLQQCTKMLTQHLDIAYVGIWMRNQARDTIDLEASAGSSIYLDNSFDHISISEFKVSWITQNSQLFQTNKILNEPDLLDREWVQREQLQAFAGYPLVIDNSVVGVMTLFSRQPLSQGAIAQLATIADDIARCVEHKQTEELLRLQTQRERLVASITQRILQSLDLDEIMNTTVKEVRQFLQTDRVIIYRFKSDWTGVVAMESVANGFKPILRSVIDEPCFRNIYVPQYRQGRVRAIEDIYTAGISKCHLDLLAEFQVRANLVVPIIQGEELWGLLIAHHCSGPRHWRQLEISMLSQLATQVAIAIKQSELYQQVQRQATVDGLTQIPNRRRFDEYFHQVWQQMEDIQSPLSIILCDIDFFKLYNDTYGHPAGDDCLRQVAAAINNAGNRLDDLIARYGGEEFVIVLPNTSAFGAVQVAERIRAEVKALQITHEKSLVSQYVTLSLGVASIIPDANSCPAALIATADEALYQAKAEGRDCLRLG</sequence>
<dbReference type="InterPro" id="IPR043128">
    <property type="entry name" value="Rev_trsase/Diguanyl_cyclase"/>
</dbReference>
<dbReference type="RefSeq" id="WP_190557717.1">
    <property type="nucleotide sequence ID" value="NZ_JACJQU010000002.1"/>
</dbReference>
<dbReference type="Gene3D" id="3.20.20.450">
    <property type="entry name" value="EAL domain"/>
    <property type="match status" value="1"/>
</dbReference>
<name>A0A926WEY1_9NOST</name>
<keyword evidence="2" id="KW-0716">Sensory transduction</keyword>
<dbReference type="GO" id="GO:0009584">
    <property type="term" value="P:detection of visible light"/>
    <property type="evidence" value="ECO:0007669"/>
    <property type="project" value="InterPro"/>
</dbReference>
<dbReference type="GO" id="GO:0006355">
    <property type="term" value="P:regulation of DNA-templated transcription"/>
    <property type="evidence" value="ECO:0007669"/>
    <property type="project" value="InterPro"/>
</dbReference>
<evidence type="ECO:0000313" key="8">
    <source>
        <dbReference type="EMBL" id="MBD2292885.1"/>
    </source>
</evidence>
<dbReference type="SMART" id="SM00052">
    <property type="entry name" value="EAL"/>
    <property type="match status" value="1"/>
</dbReference>
<dbReference type="SUPFAM" id="SSF55073">
    <property type="entry name" value="Nucleotide cyclase"/>
    <property type="match status" value="2"/>
</dbReference>
<dbReference type="Pfam" id="PF01590">
    <property type="entry name" value="GAF"/>
    <property type="match status" value="4"/>
</dbReference>
<dbReference type="CDD" id="cd01949">
    <property type="entry name" value="GGDEF"/>
    <property type="match status" value="2"/>
</dbReference>
<dbReference type="FunFam" id="3.20.20.450:FF:000001">
    <property type="entry name" value="Cyclic di-GMP phosphodiesterase yahA"/>
    <property type="match status" value="1"/>
</dbReference>
<dbReference type="Proteomes" id="UP000662185">
    <property type="component" value="Unassembled WGS sequence"/>
</dbReference>
<dbReference type="InterPro" id="IPR013515">
    <property type="entry name" value="Phytochrome_cen-reg"/>
</dbReference>
<keyword evidence="9" id="KW-1185">Reference proteome</keyword>
<dbReference type="PROSITE" id="PS50883">
    <property type="entry name" value="EAL"/>
    <property type="match status" value="1"/>
</dbReference>
<dbReference type="InterPro" id="IPR016132">
    <property type="entry name" value="Phyto_chromo_attachment"/>
</dbReference>
<keyword evidence="1" id="KW-0600">Photoreceptor protein</keyword>
<dbReference type="Gene3D" id="3.30.450.40">
    <property type="match status" value="6"/>
</dbReference>
<dbReference type="Pfam" id="PF00990">
    <property type="entry name" value="GGDEF"/>
    <property type="match status" value="2"/>
</dbReference>
<dbReference type="Pfam" id="PF00360">
    <property type="entry name" value="PHY"/>
    <property type="match status" value="1"/>
</dbReference>
<evidence type="ECO:0000256" key="2">
    <source>
        <dbReference type="ARBA" id="ARBA00022606"/>
    </source>
</evidence>
<dbReference type="PROSITE" id="PS50887">
    <property type="entry name" value="GGDEF"/>
    <property type="match status" value="2"/>
</dbReference>
<evidence type="ECO:0000256" key="3">
    <source>
        <dbReference type="ARBA" id="ARBA00022991"/>
    </source>
</evidence>
<dbReference type="InterPro" id="IPR000160">
    <property type="entry name" value="GGDEF_dom"/>
</dbReference>
<feature type="domain" description="GGDEF" evidence="7">
    <location>
        <begin position="477"/>
        <end position="610"/>
    </location>
</feature>
<dbReference type="SUPFAM" id="SSF55781">
    <property type="entry name" value="GAF domain-like"/>
    <property type="match status" value="5"/>
</dbReference>
<dbReference type="InterPro" id="IPR052155">
    <property type="entry name" value="Biofilm_reg_signaling"/>
</dbReference>
<dbReference type="SUPFAM" id="SSF141868">
    <property type="entry name" value="EAL domain-like"/>
    <property type="match status" value="1"/>
</dbReference>
<dbReference type="InterPro" id="IPR035919">
    <property type="entry name" value="EAL_sf"/>
</dbReference>
<feature type="domain" description="Phytochrome chromophore attachment site" evidence="5">
    <location>
        <begin position="40"/>
        <end position="200"/>
    </location>
</feature>
<dbReference type="InterPro" id="IPR029016">
    <property type="entry name" value="GAF-like_dom_sf"/>
</dbReference>
<dbReference type="InterPro" id="IPR003018">
    <property type="entry name" value="GAF"/>
</dbReference>
<dbReference type="Pfam" id="PF00563">
    <property type="entry name" value="EAL"/>
    <property type="match status" value="1"/>
</dbReference>
<dbReference type="PANTHER" id="PTHR44757:SF2">
    <property type="entry name" value="BIOFILM ARCHITECTURE MAINTENANCE PROTEIN MBAA"/>
    <property type="match status" value="1"/>
</dbReference>
<dbReference type="SMART" id="SM00065">
    <property type="entry name" value="GAF"/>
    <property type="match status" value="5"/>
</dbReference>
<feature type="domain" description="GGDEF" evidence="7">
    <location>
        <begin position="1462"/>
        <end position="1597"/>
    </location>
</feature>
<evidence type="ECO:0000256" key="4">
    <source>
        <dbReference type="ARBA" id="ARBA00023170"/>
    </source>
</evidence>
<protein>
    <submittedName>
        <fullName evidence="8">Diguanylate cyclase</fullName>
    </submittedName>
</protein>
<dbReference type="InterPro" id="IPR001633">
    <property type="entry name" value="EAL_dom"/>
</dbReference>
<dbReference type="InterPro" id="IPR029787">
    <property type="entry name" value="Nucleotide_cyclase"/>
</dbReference>
<evidence type="ECO:0000259" key="6">
    <source>
        <dbReference type="PROSITE" id="PS50883"/>
    </source>
</evidence>
<evidence type="ECO:0000259" key="5">
    <source>
        <dbReference type="PROSITE" id="PS50046"/>
    </source>
</evidence>
<dbReference type="PRINTS" id="PR01033">
    <property type="entry name" value="PHYTOCHROME"/>
</dbReference>
<dbReference type="GO" id="GO:0009881">
    <property type="term" value="F:photoreceptor activity"/>
    <property type="evidence" value="ECO:0007669"/>
    <property type="project" value="UniProtKB-KW"/>
</dbReference>
<dbReference type="SMART" id="SM00267">
    <property type="entry name" value="GGDEF"/>
    <property type="match status" value="2"/>
</dbReference>
<evidence type="ECO:0000259" key="7">
    <source>
        <dbReference type="PROSITE" id="PS50887"/>
    </source>
</evidence>
<dbReference type="FunFam" id="3.30.70.270:FF:000001">
    <property type="entry name" value="Diguanylate cyclase domain protein"/>
    <property type="match status" value="1"/>
</dbReference>
<evidence type="ECO:0000256" key="1">
    <source>
        <dbReference type="ARBA" id="ARBA00022543"/>
    </source>
</evidence>
<dbReference type="EMBL" id="JACJQU010000002">
    <property type="protein sequence ID" value="MBD2292885.1"/>
    <property type="molecule type" value="Genomic_DNA"/>
</dbReference>